<protein>
    <submittedName>
        <fullName evidence="2">Uncharacterized protein</fullName>
    </submittedName>
</protein>
<keyword evidence="1" id="KW-1133">Transmembrane helix</keyword>
<keyword evidence="3" id="KW-1185">Reference proteome</keyword>
<evidence type="ECO:0000313" key="3">
    <source>
        <dbReference type="Proteomes" id="UP001150266"/>
    </source>
</evidence>
<dbReference type="EMBL" id="JAOTPV010000004">
    <property type="protein sequence ID" value="KAJ4483688.1"/>
    <property type="molecule type" value="Genomic_DNA"/>
</dbReference>
<evidence type="ECO:0000256" key="1">
    <source>
        <dbReference type="SAM" id="Phobius"/>
    </source>
</evidence>
<sequence>MSIIVARKAFVMIHFGNMWTKSSKISRNRSGGRYPSHSGIFWKPTSFHMAMSIWRGCLMRTNFLNSWVFVLAFTSIPMTFLYLCFIHVLLYLLLCTHLIPISRLHYLTSFIPTCFAIHFE</sequence>
<evidence type="ECO:0000313" key="2">
    <source>
        <dbReference type="EMBL" id="KAJ4483688.1"/>
    </source>
</evidence>
<comment type="caution">
    <text evidence="2">The sequence shown here is derived from an EMBL/GenBank/DDBJ whole genome shotgun (WGS) entry which is preliminary data.</text>
</comment>
<proteinExistence type="predicted"/>
<name>A0A9W9AIS9_9AGAR</name>
<gene>
    <name evidence="2" type="ORF">J3R30DRAFT_3681038</name>
</gene>
<dbReference type="AlphaFoldDB" id="A0A9W9AIS9"/>
<keyword evidence="1" id="KW-0472">Membrane</keyword>
<organism evidence="2 3">
    <name type="scientific">Lentinula aciculospora</name>
    <dbReference type="NCBI Taxonomy" id="153920"/>
    <lineage>
        <taxon>Eukaryota</taxon>
        <taxon>Fungi</taxon>
        <taxon>Dikarya</taxon>
        <taxon>Basidiomycota</taxon>
        <taxon>Agaricomycotina</taxon>
        <taxon>Agaricomycetes</taxon>
        <taxon>Agaricomycetidae</taxon>
        <taxon>Agaricales</taxon>
        <taxon>Marasmiineae</taxon>
        <taxon>Omphalotaceae</taxon>
        <taxon>Lentinula</taxon>
    </lineage>
</organism>
<keyword evidence="1" id="KW-0812">Transmembrane</keyword>
<feature type="transmembrane region" description="Helical" evidence="1">
    <location>
        <begin position="68"/>
        <end position="94"/>
    </location>
</feature>
<accession>A0A9W9AIS9</accession>
<dbReference type="Proteomes" id="UP001150266">
    <property type="component" value="Unassembled WGS sequence"/>
</dbReference>
<reference evidence="2" key="1">
    <citation type="submission" date="2022-08" db="EMBL/GenBank/DDBJ databases">
        <title>A Global Phylogenomic Analysis of the Shiitake Genus Lentinula.</title>
        <authorList>
            <consortium name="DOE Joint Genome Institute"/>
            <person name="Sierra-Patev S."/>
            <person name="Min B."/>
            <person name="Naranjo-Ortiz M."/>
            <person name="Looney B."/>
            <person name="Konkel Z."/>
            <person name="Slot J.C."/>
            <person name="Sakamoto Y."/>
            <person name="Steenwyk J.L."/>
            <person name="Rokas A."/>
            <person name="Carro J."/>
            <person name="Camarero S."/>
            <person name="Ferreira P."/>
            <person name="Molpeceres G."/>
            <person name="Ruiz-Duenas F.J."/>
            <person name="Serrano A."/>
            <person name="Henrissat B."/>
            <person name="Drula E."/>
            <person name="Hughes K.W."/>
            <person name="Mata J.L."/>
            <person name="Ishikawa N.K."/>
            <person name="Vargas-Isla R."/>
            <person name="Ushijima S."/>
            <person name="Smith C.A."/>
            <person name="Ahrendt S."/>
            <person name="Andreopoulos W."/>
            <person name="He G."/>
            <person name="Labutti K."/>
            <person name="Lipzen A."/>
            <person name="Ng V."/>
            <person name="Riley R."/>
            <person name="Sandor L."/>
            <person name="Barry K."/>
            <person name="Martinez A.T."/>
            <person name="Xiao Y."/>
            <person name="Gibbons J.G."/>
            <person name="Terashima K."/>
            <person name="Grigoriev I.V."/>
            <person name="Hibbett D.S."/>
        </authorList>
    </citation>
    <scope>NUCLEOTIDE SEQUENCE</scope>
    <source>
        <strain evidence="2">JLM2183</strain>
    </source>
</reference>